<gene>
    <name evidence="2" type="ORF">BJ684DRAFT_9990</name>
</gene>
<evidence type="ECO:0008006" key="4">
    <source>
        <dbReference type="Google" id="ProtNLM"/>
    </source>
</evidence>
<dbReference type="InterPro" id="IPR029058">
    <property type="entry name" value="AB_hydrolase_fold"/>
</dbReference>
<reference evidence="3" key="1">
    <citation type="journal article" date="2018" name="Nat. Microbiol.">
        <title>Leveraging single-cell genomics to expand the fungal tree of life.</title>
        <authorList>
            <person name="Ahrendt S.R."/>
            <person name="Quandt C.A."/>
            <person name="Ciobanu D."/>
            <person name="Clum A."/>
            <person name="Salamov A."/>
            <person name="Andreopoulos B."/>
            <person name="Cheng J.F."/>
            <person name="Woyke T."/>
            <person name="Pelin A."/>
            <person name="Henrissat B."/>
            <person name="Reynolds N.K."/>
            <person name="Benny G.L."/>
            <person name="Smith M.E."/>
            <person name="James T.Y."/>
            <person name="Grigoriev I.V."/>
        </authorList>
    </citation>
    <scope>NUCLEOTIDE SEQUENCE [LARGE SCALE GENOMIC DNA]</scope>
</reference>
<feature type="transmembrane region" description="Helical" evidence="1">
    <location>
        <begin position="81"/>
        <end position="104"/>
    </location>
</feature>
<dbReference type="AlphaFoldDB" id="A0A4P9Y3G8"/>
<keyword evidence="1" id="KW-0472">Membrane</keyword>
<dbReference type="OrthoDB" id="6431331at2759"/>
<sequence>MLEALESRLGAPFPPGYNPKIRCIRLNYDPVHVVHRPFLVYLSVLTMDSLLKVGLRFMGFRRHGRLPRSLPRAIFPSLDSFLPKPIIFVHGIGIGILPYISFILRLVRTSSSAPPLYLVELSEVSMRLNLNPSPTIPVVVTEMAMALTERGHSQAVWVGHSLGSSVVAGACRWARDSVAATVFIDPICFLLHYPNVAWNFVHRRGVGADERFTEYFASRELSISRYISRDFQWWHACVFADQLPGGSNTSVYLSSLDALVPSALVKAYLEKNRVPTTIMPHGHAGFLFQSKWEIPISRQVLSLAHVS</sequence>
<name>A0A4P9Y3G8_9FUNG</name>
<dbReference type="SUPFAM" id="SSF53474">
    <property type="entry name" value="alpha/beta-Hydrolases"/>
    <property type="match status" value="1"/>
</dbReference>
<dbReference type="Gene3D" id="3.40.50.1820">
    <property type="entry name" value="alpha/beta hydrolase"/>
    <property type="match status" value="1"/>
</dbReference>
<keyword evidence="1" id="KW-1133">Transmembrane helix</keyword>
<dbReference type="Proteomes" id="UP000267251">
    <property type="component" value="Unassembled WGS sequence"/>
</dbReference>
<organism evidence="2 3">
    <name type="scientific">Piptocephalis cylindrospora</name>
    <dbReference type="NCBI Taxonomy" id="1907219"/>
    <lineage>
        <taxon>Eukaryota</taxon>
        <taxon>Fungi</taxon>
        <taxon>Fungi incertae sedis</taxon>
        <taxon>Zoopagomycota</taxon>
        <taxon>Zoopagomycotina</taxon>
        <taxon>Zoopagomycetes</taxon>
        <taxon>Zoopagales</taxon>
        <taxon>Piptocephalidaceae</taxon>
        <taxon>Piptocephalis</taxon>
    </lineage>
</organism>
<proteinExistence type="predicted"/>
<accession>A0A4P9Y3G8</accession>
<feature type="transmembrane region" description="Helical" evidence="1">
    <location>
        <begin position="38"/>
        <end position="60"/>
    </location>
</feature>
<protein>
    <recommendedName>
        <fullName evidence="4">AB hydrolase-1 domain-containing protein</fullName>
    </recommendedName>
</protein>
<evidence type="ECO:0000256" key="1">
    <source>
        <dbReference type="SAM" id="Phobius"/>
    </source>
</evidence>
<dbReference type="PANTHER" id="PTHR37471:SF1">
    <property type="entry name" value="AB HYDROLASE-1 DOMAIN-CONTAINING PROTEIN"/>
    <property type="match status" value="1"/>
</dbReference>
<keyword evidence="3" id="KW-1185">Reference proteome</keyword>
<dbReference type="PANTHER" id="PTHR37471">
    <property type="entry name" value="UNNAMED PRODUCT"/>
    <property type="match status" value="1"/>
</dbReference>
<evidence type="ECO:0000313" key="3">
    <source>
        <dbReference type="Proteomes" id="UP000267251"/>
    </source>
</evidence>
<evidence type="ECO:0000313" key="2">
    <source>
        <dbReference type="EMBL" id="RKP13488.1"/>
    </source>
</evidence>
<keyword evidence="1" id="KW-0812">Transmembrane</keyword>
<dbReference type="EMBL" id="KZ988008">
    <property type="protein sequence ID" value="RKP13488.1"/>
    <property type="molecule type" value="Genomic_DNA"/>
</dbReference>